<comment type="caution">
    <text evidence="1">The sequence shown here is derived from an EMBL/GenBank/DDBJ whole genome shotgun (WGS) entry which is preliminary data.</text>
</comment>
<dbReference type="Proteomes" id="UP000824533">
    <property type="component" value="Linkage Group LG02"/>
</dbReference>
<name>A0ACC1DGW8_9NEOP</name>
<keyword evidence="2" id="KW-1185">Reference proteome</keyword>
<evidence type="ECO:0000313" key="2">
    <source>
        <dbReference type="Proteomes" id="UP000824533"/>
    </source>
</evidence>
<evidence type="ECO:0000313" key="1">
    <source>
        <dbReference type="EMBL" id="KAJ0183213.1"/>
    </source>
</evidence>
<organism evidence="1 2">
    <name type="scientific">Dendrolimus kikuchii</name>
    <dbReference type="NCBI Taxonomy" id="765133"/>
    <lineage>
        <taxon>Eukaryota</taxon>
        <taxon>Metazoa</taxon>
        <taxon>Ecdysozoa</taxon>
        <taxon>Arthropoda</taxon>
        <taxon>Hexapoda</taxon>
        <taxon>Insecta</taxon>
        <taxon>Pterygota</taxon>
        <taxon>Neoptera</taxon>
        <taxon>Endopterygota</taxon>
        <taxon>Lepidoptera</taxon>
        <taxon>Glossata</taxon>
        <taxon>Ditrysia</taxon>
        <taxon>Bombycoidea</taxon>
        <taxon>Lasiocampidae</taxon>
        <taxon>Dendrolimus</taxon>
    </lineage>
</organism>
<reference evidence="1 2" key="1">
    <citation type="journal article" date="2021" name="Front. Genet.">
        <title>Chromosome-Level Genome Assembly Reveals Significant Gene Expansion in the Toll and IMD Signaling Pathways of Dendrolimus kikuchii.</title>
        <authorList>
            <person name="Zhou J."/>
            <person name="Wu P."/>
            <person name="Xiong Z."/>
            <person name="Liu N."/>
            <person name="Zhao N."/>
            <person name="Ji M."/>
            <person name="Qiu Y."/>
            <person name="Yang B."/>
        </authorList>
    </citation>
    <scope>NUCLEOTIDE SEQUENCE [LARGE SCALE GENOMIC DNA]</scope>
    <source>
        <strain evidence="1">Ann1</strain>
    </source>
</reference>
<sequence length="631" mass="72259">MKKHHRKWPSVPGDPAIPGYGSGRGNGGVEGANSLRVTGGCQLTKLTLATYNGRTIRLDSHLTELEVELSRINWHILGLSEVRREGEDTITLESGHLLYFREGDRASQGVNSVSNRVAYLVLKLTNRYSLKVVQVYAPTSAHSDEEVEAMYDDITKAIHGTTSAHYNVVMGDFNAKVGVQKRDEPIIGPYGLGRRNHRGQMLVNFLEMQGLFLMNSFYKKKPQRRWTWQSPDTVTRNEIDFIMADKKHIFRDVSVVNRFNTGSDHRLVRGTLNINFKAERLRLVKSTLRPTPPQMIHGSEQFQLELRNRFESLETTGDVDEITDNVVKTLQDLGRRHFPPVRRNRRSELSTETLDLMKTRREMPPALFASPEHRALSKKIRKLVRRDLRCSKTRAIEAAIEQNRGSKIIQKTEEYNQPLCMAFVDYEKAFDSIETWAVLESLQRCRVDWRYIEVLRCLYDAATMTVQIQDRRAKPIPLHRGVRQGDVISPKLFTNAMEDVFKTLDWAGRGININGERISHLRFADDIVVFAETLEELAEMLGSLNESSRRVGLGMNLDKTKVMFNEHVMPRPVNVDGVPLEAVQEYVYLGQNIQVGRHNFEGEANRRIQLGWAAFGKLLFFNPQQLYPTSK</sequence>
<dbReference type="EMBL" id="CM034388">
    <property type="protein sequence ID" value="KAJ0183213.1"/>
    <property type="molecule type" value="Genomic_DNA"/>
</dbReference>
<proteinExistence type="predicted"/>
<protein>
    <submittedName>
        <fullName evidence="1">Uncharacterized protein</fullName>
    </submittedName>
</protein>
<accession>A0ACC1DGW8</accession>
<gene>
    <name evidence="1" type="ORF">K1T71_001189</name>
</gene>